<dbReference type="PROSITE" id="PS51184">
    <property type="entry name" value="JMJC"/>
    <property type="match status" value="1"/>
</dbReference>
<evidence type="ECO:0000256" key="5">
    <source>
        <dbReference type="SAM" id="Phobius"/>
    </source>
</evidence>
<protein>
    <recommendedName>
        <fullName evidence="3">Bifunctional lysine-specific demethylase and histidyl-hydroxylase</fullName>
        <ecNumber evidence="3">1.14.11.-</ecNumber>
    </recommendedName>
</protein>
<comment type="cofactor">
    <cofactor evidence="3">
        <name>Fe(2+)</name>
        <dbReference type="ChEBI" id="CHEBI:29033"/>
    </cofactor>
    <text evidence="3">Binds 1 Fe(2+) ion per subunit.</text>
</comment>
<dbReference type="AlphaFoldDB" id="A0A0D2VX39"/>
<dbReference type="PANTHER" id="PTHR13096">
    <property type="entry name" value="MINA53 MYC INDUCED NUCLEAR ANTIGEN"/>
    <property type="match status" value="1"/>
</dbReference>
<comment type="similarity">
    <text evidence="3">Belongs to the ROX family.</text>
</comment>
<reference evidence="8" key="1">
    <citation type="submission" date="2011-02" db="EMBL/GenBank/DDBJ databases">
        <title>The Genome Sequence of Capsaspora owczarzaki ATCC 30864.</title>
        <authorList>
            <person name="Russ C."/>
            <person name="Cuomo C."/>
            <person name="Burger G."/>
            <person name="Gray M.W."/>
            <person name="Holland P.W.H."/>
            <person name="King N."/>
            <person name="Lang F.B.F."/>
            <person name="Roger A.J."/>
            <person name="Ruiz-Trillo I."/>
            <person name="Young S.K."/>
            <person name="Zeng Q."/>
            <person name="Gargeya S."/>
            <person name="Alvarado L."/>
            <person name="Berlin A."/>
            <person name="Chapman S.B."/>
            <person name="Chen Z."/>
            <person name="Freedman E."/>
            <person name="Gellesch M."/>
            <person name="Goldberg J."/>
            <person name="Griggs A."/>
            <person name="Gujja S."/>
            <person name="Heilman E."/>
            <person name="Heiman D."/>
            <person name="Howarth C."/>
            <person name="Mehta T."/>
            <person name="Neiman D."/>
            <person name="Pearson M."/>
            <person name="Roberts A."/>
            <person name="Saif S."/>
            <person name="Shea T."/>
            <person name="Shenoy N."/>
            <person name="Sisk P."/>
            <person name="Stolte C."/>
            <person name="Sykes S."/>
            <person name="White J."/>
            <person name="Yandava C."/>
            <person name="Haas B."/>
            <person name="Nusbaum C."/>
            <person name="Birren B."/>
        </authorList>
    </citation>
    <scope>NUCLEOTIDE SEQUENCE</scope>
    <source>
        <strain evidence="8">ATCC 30864</strain>
    </source>
</reference>
<keyword evidence="5" id="KW-0472">Membrane</keyword>
<dbReference type="Pfam" id="PF08007">
    <property type="entry name" value="JmjC_2"/>
    <property type="match status" value="1"/>
</dbReference>
<dbReference type="eggNOG" id="KOG3706">
    <property type="taxonomic scope" value="Eukaryota"/>
</dbReference>
<dbReference type="PhylomeDB" id="A0A0D2VX39"/>
<keyword evidence="3" id="KW-0223">Dioxygenase</keyword>
<proteinExistence type="inferred from homology"/>
<feature type="domain" description="JmjC" evidence="6">
    <location>
        <begin position="318"/>
        <end position="449"/>
    </location>
</feature>
<name>A0A0D2VX39_CAPO3</name>
<dbReference type="InParanoid" id="A0A0D2VX39"/>
<dbReference type="SUPFAM" id="SSF51197">
    <property type="entry name" value="Clavaminate synthase-like"/>
    <property type="match status" value="1"/>
</dbReference>
<keyword evidence="3" id="KW-0804">Transcription</keyword>
<keyword evidence="3" id="KW-0539">Nucleus</keyword>
<feature type="region of interest" description="Disordered" evidence="4">
    <location>
        <begin position="144"/>
        <end position="200"/>
    </location>
</feature>
<keyword evidence="3" id="KW-0560">Oxidoreductase</keyword>
<dbReference type="GO" id="GO:0005730">
    <property type="term" value="C:nucleolus"/>
    <property type="evidence" value="ECO:0007669"/>
    <property type="project" value="TreeGrafter"/>
</dbReference>
<evidence type="ECO:0000313" key="8">
    <source>
        <dbReference type="Proteomes" id="UP000008743"/>
    </source>
</evidence>
<dbReference type="InterPro" id="IPR039994">
    <property type="entry name" value="NO66-like"/>
</dbReference>
<organism evidence="7 8">
    <name type="scientific">Capsaspora owczarzaki (strain ATCC 30864)</name>
    <dbReference type="NCBI Taxonomy" id="595528"/>
    <lineage>
        <taxon>Eukaryota</taxon>
        <taxon>Filasterea</taxon>
        <taxon>Capsaspora</taxon>
    </lineage>
</organism>
<evidence type="ECO:0000313" key="7">
    <source>
        <dbReference type="EMBL" id="KJE96162.1"/>
    </source>
</evidence>
<comment type="subcellular location">
    <subcellularLocation>
        <location evidence="3">Nucleus</location>
    </subcellularLocation>
</comment>
<feature type="compositionally biased region" description="Polar residues" evidence="4">
    <location>
        <begin position="164"/>
        <end position="199"/>
    </location>
</feature>
<keyword evidence="2 3" id="KW-0408">Iron</keyword>
<keyword evidence="5" id="KW-1133">Transmembrane helix</keyword>
<evidence type="ECO:0000256" key="4">
    <source>
        <dbReference type="SAM" id="MobiDB-lite"/>
    </source>
</evidence>
<keyword evidence="5" id="KW-0812">Transmembrane</keyword>
<dbReference type="GO" id="GO:0051864">
    <property type="term" value="F:histone H3K36 demethylase activity"/>
    <property type="evidence" value="ECO:0007669"/>
    <property type="project" value="TreeGrafter"/>
</dbReference>
<evidence type="ECO:0000259" key="6">
    <source>
        <dbReference type="PROSITE" id="PS51184"/>
    </source>
</evidence>
<dbReference type="InterPro" id="IPR003347">
    <property type="entry name" value="JmjC_dom"/>
</dbReference>
<dbReference type="GO" id="GO:0032453">
    <property type="term" value="F:histone H3K4 demethylase activity"/>
    <property type="evidence" value="ECO:0007669"/>
    <property type="project" value="TreeGrafter"/>
</dbReference>
<dbReference type="Proteomes" id="UP000008743">
    <property type="component" value="Unassembled WGS sequence"/>
</dbReference>
<keyword evidence="1 3" id="KW-0479">Metal-binding</keyword>
<dbReference type="EMBL" id="KE346370">
    <property type="protein sequence ID" value="KJE96162.1"/>
    <property type="molecule type" value="Genomic_DNA"/>
</dbReference>
<keyword evidence="3" id="KW-0805">Transcription regulation</keyword>
<dbReference type="OrthoDB" id="425950at2759"/>
<dbReference type="RefSeq" id="XP_004345274.1">
    <property type="nucleotide sequence ID" value="XM_004345224.2"/>
</dbReference>
<evidence type="ECO:0000256" key="1">
    <source>
        <dbReference type="ARBA" id="ARBA00022723"/>
    </source>
</evidence>
<dbReference type="GO" id="GO:0005506">
    <property type="term" value="F:iron ion binding"/>
    <property type="evidence" value="ECO:0007669"/>
    <property type="project" value="UniProtKB-UniRule"/>
</dbReference>
<feature type="transmembrane region" description="Helical" evidence="5">
    <location>
        <begin position="38"/>
        <end position="58"/>
    </location>
</feature>
<gene>
    <name evidence="7" type="ORF">CAOG_006525</name>
</gene>
<dbReference type="EC" id="1.14.11.-" evidence="3"/>
<feature type="region of interest" description="Disordered" evidence="4">
    <location>
        <begin position="87"/>
        <end position="108"/>
    </location>
</feature>
<accession>A0A0D2VX39</accession>
<dbReference type="Gene3D" id="2.60.120.650">
    <property type="entry name" value="Cupin"/>
    <property type="match status" value="1"/>
</dbReference>
<keyword evidence="8" id="KW-1185">Reference proteome</keyword>
<comment type="function">
    <text evidence="3">Oxygenase that can act as both a histone lysine demethylase and a ribosomal histidine hydroxylase.</text>
</comment>
<sequence>MHWKANPNLMLRQRPVVHRMTANHCHHHHHDHRQSRSALFVTVCVIIIATTIALATAAQSHAQPESPSNAQPNTQAQSIFEKDDADNRYNQKPGWFVPNESATRFHPAASDDDWRSMLASVRLPTTLELAGTVFPVPAWYDDLSPQKQGRPADPSEEVDDEQVANASASNQATDSIHPSKSTLQSASDQATRRASSVVETTKELPRARFHRFRKLRFAPDSTIVKLLGPHAEAIYNERREKTAFFVRHTNPECELCEISQPSDVLHMISTHSLVYNKDLRFVIKSKNQFYADTYATAAEALAAFLSGSTIVVNALHYLDSRLHGFCEQLEESLSTFASVNMYLSPASAQGFKAHHDLMDSVILQTAGSKVWRVCNPDFQLPSDVNSGNFLLSELRYMNCTDILLTPGDVLYLPRGTIHSPYTIGNMSMHLTFGLSAAFPWQAVMDDFIKSFAHIPTALISPKVSITLPELPSREEIARHVRRPEIVVGKDSLFPAELDEEYQRMRDNPAPPVMEISMERLLVAAWQQLIQEPQETLSRSAMPSWLLHHEPNMWPSAANRIAMLEHWMYILEMLVTRVETHFLHIKYVFFYQAPRNVGFAHAGRYAKPRASQAQIFETMAYGVWDCSAQQIMANRTLTDDERAERDRLTQALRAFVRNYPPALFYDAFDSALDGMREKISAGLLEQREDVVSNALIKRISTGTVLKRTHLLAGMVPVHPLAPVTSDGEFVRTVAKEVSVTCNRQISTIPNTRVGAYVWALYIGRSFSVDELAHAMIVTWNLRDFAVKHKAADPTPHPERWYSEQVLALVEAAPKSPLTREQRSAAIQLARNMVAQQVLGIEALNSPPVSKQQVAEPSDFDQELVQFINTY</sequence>
<evidence type="ECO:0000256" key="2">
    <source>
        <dbReference type="ARBA" id="ARBA00023004"/>
    </source>
</evidence>
<evidence type="ECO:0000256" key="3">
    <source>
        <dbReference type="RuleBase" id="RU366061"/>
    </source>
</evidence>
<dbReference type="PANTHER" id="PTHR13096:SF9">
    <property type="entry name" value="BIFUNCTIONAL LYSINE-SPECIFIC DEMETHYLASE AND HISTIDYL-HYDROXYLASE"/>
    <property type="match status" value="1"/>
</dbReference>